<reference evidence="2" key="1">
    <citation type="journal article" date="2019" name="Int. J. Syst. Evol. Microbiol.">
        <title>The Global Catalogue of Microorganisms (GCM) 10K type strain sequencing project: providing services to taxonomists for standard genome sequencing and annotation.</title>
        <authorList>
            <consortium name="The Broad Institute Genomics Platform"/>
            <consortium name="The Broad Institute Genome Sequencing Center for Infectious Disease"/>
            <person name="Wu L."/>
            <person name="Ma J."/>
        </authorList>
    </citation>
    <scope>NUCLEOTIDE SEQUENCE [LARGE SCALE GENOMIC DNA]</scope>
    <source>
        <strain evidence="2">CGMCC 4.7242</strain>
    </source>
</reference>
<organism evidence="1 2">
    <name type="scientific">Halodurantibacterium flavum</name>
    <dbReference type="NCBI Taxonomy" id="1382802"/>
    <lineage>
        <taxon>Bacteria</taxon>
        <taxon>Pseudomonadati</taxon>
        <taxon>Pseudomonadota</taxon>
        <taxon>Alphaproteobacteria</taxon>
        <taxon>Rhodobacterales</taxon>
        <taxon>Paracoccaceae</taxon>
        <taxon>Halodurantibacterium</taxon>
    </lineage>
</organism>
<dbReference type="RefSeq" id="WP_390259625.1">
    <property type="nucleotide sequence ID" value="NZ_JBHUGH010000003.1"/>
</dbReference>
<dbReference type="EMBL" id="JBHUGH010000003">
    <property type="protein sequence ID" value="MFD1911320.1"/>
    <property type="molecule type" value="Genomic_DNA"/>
</dbReference>
<gene>
    <name evidence="1" type="ORF">ACFSGJ_03715</name>
</gene>
<dbReference type="Proteomes" id="UP001597353">
    <property type="component" value="Unassembled WGS sequence"/>
</dbReference>
<evidence type="ECO:0000313" key="1">
    <source>
        <dbReference type="EMBL" id="MFD1911320.1"/>
    </source>
</evidence>
<keyword evidence="2" id="KW-1185">Reference proteome</keyword>
<accession>A0ABW4S153</accession>
<sequence length="69" mass="7492">MAEFRDRDLFLVKKALAIAILAIERQPGALQPASDCQDMKTILGELVGNPAELAQLMRSARIAVTGQPE</sequence>
<comment type="caution">
    <text evidence="1">The sequence shown here is derived from an EMBL/GenBank/DDBJ whole genome shotgun (WGS) entry which is preliminary data.</text>
</comment>
<name>A0ABW4S153_9RHOB</name>
<proteinExistence type="predicted"/>
<evidence type="ECO:0000313" key="2">
    <source>
        <dbReference type="Proteomes" id="UP001597353"/>
    </source>
</evidence>
<protein>
    <submittedName>
        <fullName evidence="1">Uncharacterized protein</fullName>
    </submittedName>
</protein>